<dbReference type="EMBL" id="LAZR01000119">
    <property type="protein sequence ID" value="KKN89422.1"/>
    <property type="molecule type" value="Genomic_DNA"/>
</dbReference>
<dbReference type="AlphaFoldDB" id="A0A0F9UPK9"/>
<dbReference type="PANTHER" id="PTHR43861">
    <property type="entry name" value="TRANS-ACONITATE 2-METHYLTRANSFERASE-RELATED"/>
    <property type="match status" value="1"/>
</dbReference>
<gene>
    <name evidence="2" type="ORF">LCGC14_0239290</name>
</gene>
<evidence type="ECO:0000256" key="1">
    <source>
        <dbReference type="ARBA" id="ARBA00022679"/>
    </source>
</evidence>
<dbReference type="Gene3D" id="3.40.50.150">
    <property type="entry name" value="Vaccinia Virus protein VP39"/>
    <property type="match status" value="2"/>
</dbReference>
<protein>
    <recommendedName>
        <fullName evidence="3">Methyltransferase type 11 domain-containing protein</fullName>
    </recommendedName>
</protein>
<dbReference type="Pfam" id="PF13489">
    <property type="entry name" value="Methyltransf_23"/>
    <property type="match status" value="2"/>
</dbReference>
<dbReference type="SUPFAM" id="SSF53335">
    <property type="entry name" value="S-adenosyl-L-methionine-dependent methyltransferases"/>
    <property type="match status" value="2"/>
</dbReference>
<dbReference type="InterPro" id="IPR029063">
    <property type="entry name" value="SAM-dependent_MTases_sf"/>
</dbReference>
<keyword evidence="1" id="KW-0808">Transferase</keyword>
<proteinExistence type="predicted"/>
<reference evidence="2" key="1">
    <citation type="journal article" date="2015" name="Nature">
        <title>Complex archaea that bridge the gap between prokaryotes and eukaryotes.</title>
        <authorList>
            <person name="Spang A."/>
            <person name="Saw J.H."/>
            <person name="Jorgensen S.L."/>
            <person name="Zaremba-Niedzwiedzka K."/>
            <person name="Martijn J."/>
            <person name="Lind A.E."/>
            <person name="van Eijk R."/>
            <person name="Schleper C."/>
            <person name="Guy L."/>
            <person name="Ettema T.J."/>
        </authorList>
    </citation>
    <scope>NUCLEOTIDE SEQUENCE</scope>
</reference>
<accession>A0A0F9UPK9</accession>
<organism evidence="2">
    <name type="scientific">marine sediment metagenome</name>
    <dbReference type="NCBI Taxonomy" id="412755"/>
    <lineage>
        <taxon>unclassified sequences</taxon>
        <taxon>metagenomes</taxon>
        <taxon>ecological metagenomes</taxon>
    </lineage>
</organism>
<dbReference type="GO" id="GO:0016740">
    <property type="term" value="F:transferase activity"/>
    <property type="evidence" value="ECO:0007669"/>
    <property type="project" value="UniProtKB-KW"/>
</dbReference>
<comment type="caution">
    <text evidence="2">The sequence shown here is derived from an EMBL/GenBank/DDBJ whole genome shotgun (WGS) entry which is preliminary data.</text>
</comment>
<name>A0A0F9UPK9_9ZZZZ</name>
<sequence length="450" mass="50610">MGGFSLRQFVFEQYCLPWKLRLLIRRIVPWRIRRTLARGGTNLNRPAAMDKTYGALDDEFSSMENLYEHLLPLLPHKGRLIDMGCGIAVLLRWVRQRYPELELFGQDFSQVAVDRTRGYGFEACLARLPNVPFPEGHFDGVVCTEVLEHLDDPLTAIKGFRRALKPGGRLVVSVPRGMGPDECDEHVQDFNEQTLRELLTRGGLEVVSIEPVVREPERCDAASFLALAVKPTTSRRYGRDYYARRSQHPMWMVEAKLLRDLAGETAGGVVVDIGCGGGELLAFLAPDAGIGVDNNPTAVEMAQLRFDQYTFRCGDAAELGVEDGSVDCIVSMHLIEHLESPGPALSAWRRALRPGGRVVLTTPNAAFSHPEEFDDPDHKHIYSGPELKRVFEQAGFRVPRVLSVGVWGVRRWPLVWRLQLLLGRWRLPRLPGLRWRGQSLCIAAVREGDE</sequence>
<evidence type="ECO:0008006" key="3">
    <source>
        <dbReference type="Google" id="ProtNLM"/>
    </source>
</evidence>
<evidence type="ECO:0000313" key="2">
    <source>
        <dbReference type="EMBL" id="KKN89422.1"/>
    </source>
</evidence>
<dbReference type="CDD" id="cd02440">
    <property type="entry name" value="AdoMet_MTases"/>
    <property type="match status" value="2"/>
</dbReference>
<dbReference type="PANTHER" id="PTHR43861:SF3">
    <property type="entry name" value="PUTATIVE (AFU_ORTHOLOGUE AFUA_2G14390)-RELATED"/>
    <property type="match status" value="1"/>
</dbReference>